<sequence length="98" mass="10773">MAAESNTGFHCNETLSSALNWYTISFQSTATTSNSEMMTMGNYFEDNNNTSTIMFSGNYNVVNYNNNHFVISQATNSYGSLLSNTVQGFKHDAGLAVE</sequence>
<evidence type="ECO:0000313" key="1">
    <source>
        <dbReference type="EMBL" id="KAA0032547.1"/>
    </source>
</evidence>
<proteinExistence type="predicted"/>
<evidence type="ECO:0000313" key="2">
    <source>
        <dbReference type="EMBL" id="TYK20935.1"/>
    </source>
</evidence>
<dbReference type="AlphaFoldDB" id="A0A5D3DBJ2"/>
<evidence type="ECO:0000313" key="3">
    <source>
        <dbReference type="Proteomes" id="UP000321393"/>
    </source>
</evidence>
<name>A0A5D3DBJ2_CUCMM</name>
<protein>
    <submittedName>
        <fullName evidence="2">Uncharacterized protein</fullName>
    </submittedName>
</protein>
<comment type="caution">
    <text evidence="2">The sequence shown here is derived from an EMBL/GenBank/DDBJ whole genome shotgun (WGS) entry which is preliminary data.</text>
</comment>
<gene>
    <name evidence="2" type="ORF">E5676_scaffold284G00810</name>
    <name evidence="1" type="ORF">E6C27_scaffold43053G00020</name>
</gene>
<dbReference type="EMBL" id="SSTE01021314">
    <property type="protein sequence ID" value="KAA0032547.1"/>
    <property type="molecule type" value="Genomic_DNA"/>
</dbReference>
<evidence type="ECO:0000313" key="4">
    <source>
        <dbReference type="Proteomes" id="UP000321947"/>
    </source>
</evidence>
<accession>A0A5D3DBJ2</accession>
<reference evidence="3 4" key="1">
    <citation type="submission" date="2019-08" db="EMBL/GenBank/DDBJ databases">
        <title>Draft genome sequences of two oriental melons (Cucumis melo L. var makuwa).</title>
        <authorList>
            <person name="Kwon S.-Y."/>
        </authorList>
    </citation>
    <scope>NUCLEOTIDE SEQUENCE [LARGE SCALE GENOMIC DNA]</scope>
    <source>
        <strain evidence="4">cv. Chang Bougi</strain>
        <strain evidence="3">cv. SW 3</strain>
        <tissue evidence="2">Leaf</tissue>
    </source>
</reference>
<organism evidence="2 4">
    <name type="scientific">Cucumis melo var. makuwa</name>
    <name type="common">Oriental melon</name>
    <dbReference type="NCBI Taxonomy" id="1194695"/>
    <lineage>
        <taxon>Eukaryota</taxon>
        <taxon>Viridiplantae</taxon>
        <taxon>Streptophyta</taxon>
        <taxon>Embryophyta</taxon>
        <taxon>Tracheophyta</taxon>
        <taxon>Spermatophyta</taxon>
        <taxon>Magnoliopsida</taxon>
        <taxon>eudicotyledons</taxon>
        <taxon>Gunneridae</taxon>
        <taxon>Pentapetalae</taxon>
        <taxon>rosids</taxon>
        <taxon>fabids</taxon>
        <taxon>Cucurbitales</taxon>
        <taxon>Cucurbitaceae</taxon>
        <taxon>Benincaseae</taxon>
        <taxon>Cucumis</taxon>
    </lineage>
</organism>
<dbReference type="EMBL" id="SSTD01006073">
    <property type="protein sequence ID" value="TYK20935.1"/>
    <property type="molecule type" value="Genomic_DNA"/>
</dbReference>
<dbReference type="Proteomes" id="UP000321393">
    <property type="component" value="Unassembled WGS sequence"/>
</dbReference>
<dbReference type="Proteomes" id="UP000321947">
    <property type="component" value="Unassembled WGS sequence"/>
</dbReference>